<organism evidence="2 3">
    <name type="scientific">Pseudomonas fluorescens</name>
    <dbReference type="NCBI Taxonomy" id="294"/>
    <lineage>
        <taxon>Bacteria</taxon>
        <taxon>Pseudomonadati</taxon>
        <taxon>Pseudomonadota</taxon>
        <taxon>Gammaproteobacteria</taxon>
        <taxon>Pseudomonadales</taxon>
        <taxon>Pseudomonadaceae</taxon>
        <taxon>Pseudomonas</taxon>
    </lineage>
</organism>
<dbReference type="PATRIC" id="fig|294.194.peg.6596"/>
<evidence type="ECO:0000313" key="3">
    <source>
        <dbReference type="Proteomes" id="UP000061348"/>
    </source>
</evidence>
<dbReference type="Pfam" id="PF06527">
    <property type="entry name" value="TniQ"/>
    <property type="match status" value="1"/>
</dbReference>
<reference evidence="2 3" key="1">
    <citation type="submission" date="2015-05" db="EMBL/GenBank/DDBJ databases">
        <title>A genomic and transcriptomic approach to investigate the blue pigment phenotype in Pseudomonas fluorescens.</title>
        <authorList>
            <person name="Andreani N.A."/>
            <person name="Cardazzo B."/>
        </authorList>
    </citation>
    <scope>NUCLEOTIDE SEQUENCE [LARGE SCALE GENOMIC DNA]</scope>
    <source>
        <strain evidence="2 3">Ps_22</strain>
    </source>
</reference>
<sequence length="378" mass="43306">MLPMHPQPKQDEILSSWLVRLAFANGFPLHTFYSSLLSYKAPIWSRDIDRHPSMELLKVLESHTHKSIIALQALTFSSYEGVLFEQLPMNGDAPWLLPAGVFHRTRLRAGMQFCPLCIQNDPVPYYRRCWRLALYSICGHHNCLMHQSCPFCHSPVIFHRHGIGRSKETPDDALRLCHHCGFYLGGADQICFEWPDVESRNLLCMILNMLGAGGEWRGAAPYGIIFFQGLRILVGVISGRNGLRLREVLSKTLNVRIEPVPHKDFEYQEATVRLKLLLAAMWMLKDWPDRFLRVCSSAHFTRSRLTDYFPTMPFWLASVVDEHLDTRPYLPSAGEVVEAGNYLMAHNRNVTCTSLGELLNLRRDVSSSALKTWKLQLD</sequence>
<evidence type="ECO:0000313" key="2">
    <source>
        <dbReference type="EMBL" id="KWV84413.1"/>
    </source>
</evidence>
<dbReference type="AlphaFoldDB" id="A0A109LB77"/>
<dbReference type="EMBL" id="LCYA01000206">
    <property type="protein sequence ID" value="KWV84413.1"/>
    <property type="molecule type" value="Genomic_DNA"/>
</dbReference>
<comment type="caution">
    <text evidence="2">The sequence shown here is derived from an EMBL/GenBank/DDBJ whole genome shotgun (WGS) entry which is preliminary data.</text>
</comment>
<gene>
    <name evidence="2" type="ORF">PFLmoz3_05951</name>
</gene>
<dbReference type="Proteomes" id="UP000061348">
    <property type="component" value="Unassembled WGS sequence"/>
</dbReference>
<feature type="domain" description="TniQ" evidence="1">
    <location>
        <begin position="3"/>
        <end position="144"/>
    </location>
</feature>
<proteinExistence type="predicted"/>
<protein>
    <submittedName>
        <fullName evidence="2">TniQ</fullName>
    </submittedName>
</protein>
<accession>A0A109LB77</accession>
<dbReference type="RefSeq" id="WP_081095876.1">
    <property type="nucleotide sequence ID" value="NZ_LCYA01000206.1"/>
</dbReference>
<evidence type="ECO:0000259" key="1">
    <source>
        <dbReference type="Pfam" id="PF06527"/>
    </source>
</evidence>
<name>A0A109LB77_PSEFL</name>
<dbReference type="InterPro" id="IPR009492">
    <property type="entry name" value="TniQ"/>
</dbReference>